<dbReference type="EMBL" id="PSQE01000001">
    <property type="protein sequence ID" value="RHN77160.1"/>
    <property type="molecule type" value="Genomic_DNA"/>
</dbReference>
<dbReference type="AlphaFoldDB" id="A0A396JG06"/>
<keyword evidence="1" id="KW-1133">Transmembrane helix</keyword>
<dbReference type="Proteomes" id="UP000265566">
    <property type="component" value="Chromosome 1"/>
</dbReference>
<organism evidence="2">
    <name type="scientific">Medicago truncatula</name>
    <name type="common">Barrel medic</name>
    <name type="synonym">Medicago tribuloides</name>
    <dbReference type="NCBI Taxonomy" id="3880"/>
    <lineage>
        <taxon>Eukaryota</taxon>
        <taxon>Viridiplantae</taxon>
        <taxon>Streptophyta</taxon>
        <taxon>Embryophyta</taxon>
        <taxon>Tracheophyta</taxon>
        <taxon>Spermatophyta</taxon>
        <taxon>Magnoliopsida</taxon>
        <taxon>eudicotyledons</taxon>
        <taxon>Gunneridae</taxon>
        <taxon>Pentapetalae</taxon>
        <taxon>rosids</taxon>
        <taxon>fabids</taxon>
        <taxon>Fabales</taxon>
        <taxon>Fabaceae</taxon>
        <taxon>Papilionoideae</taxon>
        <taxon>50 kb inversion clade</taxon>
        <taxon>NPAAA clade</taxon>
        <taxon>Hologalegina</taxon>
        <taxon>IRL clade</taxon>
        <taxon>Trifolieae</taxon>
        <taxon>Medicago</taxon>
    </lineage>
</organism>
<reference evidence="2" key="1">
    <citation type="journal article" date="2018" name="Nat. Plants">
        <title>Whole-genome landscape of Medicago truncatula symbiotic genes.</title>
        <authorList>
            <person name="Pecrix Y."/>
            <person name="Gamas P."/>
            <person name="Carrere S."/>
        </authorList>
    </citation>
    <scope>NUCLEOTIDE SEQUENCE</scope>
    <source>
        <tissue evidence="2">Leaves</tissue>
    </source>
</reference>
<keyword evidence="1" id="KW-0812">Transmembrane</keyword>
<proteinExistence type="predicted"/>
<evidence type="ECO:0008006" key="3">
    <source>
        <dbReference type="Google" id="ProtNLM"/>
    </source>
</evidence>
<comment type="caution">
    <text evidence="2">The sequence shown here is derived from an EMBL/GenBank/DDBJ whole genome shotgun (WGS) entry which is preliminary data.</text>
</comment>
<sequence>MVPFKFQSAIFVIFFLLRGRFVFVALNWSFVRSTYRSALTCLRKIL</sequence>
<dbReference type="Gramene" id="rna586">
    <property type="protein sequence ID" value="RHN77160.1"/>
    <property type="gene ID" value="gene586"/>
</dbReference>
<protein>
    <recommendedName>
        <fullName evidence="3">Transmembrane protein</fullName>
    </recommendedName>
</protein>
<keyword evidence="1" id="KW-0472">Membrane</keyword>
<name>A0A396JG06_MEDTR</name>
<evidence type="ECO:0000313" key="2">
    <source>
        <dbReference type="EMBL" id="RHN77160.1"/>
    </source>
</evidence>
<gene>
    <name evidence="2" type="ORF">MtrunA17_Chr1g0151771</name>
</gene>
<evidence type="ECO:0000256" key="1">
    <source>
        <dbReference type="SAM" id="Phobius"/>
    </source>
</evidence>
<accession>A0A396JG06</accession>
<feature type="transmembrane region" description="Helical" evidence="1">
    <location>
        <begin position="6"/>
        <end position="26"/>
    </location>
</feature>